<comment type="caution">
    <text evidence="1">The sequence shown here is derived from an EMBL/GenBank/DDBJ whole genome shotgun (WGS) entry which is preliminary data.</text>
</comment>
<dbReference type="EMBL" id="JBHULI010000025">
    <property type="protein sequence ID" value="MFD2533169.1"/>
    <property type="molecule type" value="Genomic_DNA"/>
</dbReference>
<protein>
    <submittedName>
        <fullName evidence="1">Tetratricopeptide repeat protein</fullName>
    </submittedName>
</protein>
<accession>A0ABW5JLW6</accession>
<keyword evidence="2" id="KW-1185">Reference proteome</keyword>
<reference evidence="2" key="1">
    <citation type="journal article" date="2019" name="Int. J. Syst. Evol. Microbiol.">
        <title>The Global Catalogue of Microorganisms (GCM) 10K type strain sequencing project: providing services to taxonomists for standard genome sequencing and annotation.</title>
        <authorList>
            <consortium name="The Broad Institute Genomics Platform"/>
            <consortium name="The Broad Institute Genome Sequencing Center for Infectious Disease"/>
            <person name="Wu L."/>
            <person name="Ma J."/>
        </authorList>
    </citation>
    <scope>NUCLEOTIDE SEQUENCE [LARGE SCALE GENOMIC DNA]</scope>
    <source>
        <strain evidence="2">KCTC 52042</strain>
    </source>
</reference>
<dbReference type="PROSITE" id="PS51257">
    <property type="entry name" value="PROKAR_LIPOPROTEIN"/>
    <property type="match status" value="1"/>
</dbReference>
<name>A0ABW5JLW6_9BACT</name>
<dbReference type="RefSeq" id="WP_390302964.1">
    <property type="nucleotide sequence ID" value="NZ_JBHULI010000025.1"/>
</dbReference>
<evidence type="ECO:0000313" key="2">
    <source>
        <dbReference type="Proteomes" id="UP001597460"/>
    </source>
</evidence>
<gene>
    <name evidence="1" type="ORF">ACFSVN_12015</name>
</gene>
<sequence length="388" mass="45224">MIYRLFVLIISVGLFVGCNSSERLLQKGQYDKAIEKAVKKLRKKPNNDKELYVLKEAYLKANSFDMDQIEFLEREGREENYVRIYHLYQRLDNRQDRIKTLPTVLMDEFTLIDYDEKLIASKEQAAEISYKRGIEYLESGGRENARKAYYEFERVRDIYSDYRDVNEMLRESQYLGTNQVLFITENNSEVVLPARFESELLKIGLSDLNDRWIQYSVSEDEEVQYDYFIVLNINNISVTPERLERKSITEKKEIQDGTKYVLDERGNVKKDSLGNDIREPNFVTVSAEISKVRQVKEAMVGGTLDYVDLRTDQLVKTENVGITAVFEHFSASFSGDERALSGESRDMINSEIIPFPGNEAMLLDAANLHKEHTKEIMYRNRNLLSSTY</sequence>
<dbReference type="Proteomes" id="UP001597460">
    <property type="component" value="Unassembled WGS sequence"/>
</dbReference>
<evidence type="ECO:0000313" key="1">
    <source>
        <dbReference type="EMBL" id="MFD2533169.1"/>
    </source>
</evidence>
<organism evidence="1 2">
    <name type="scientific">Gracilimonas halophila</name>
    <dbReference type="NCBI Taxonomy" id="1834464"/>
    <lineage>
        <taxon>Bacteria</taxon>
        <taxon>Pseudomonadati</taxon>
        <taxon>Balneolota</taxon>
        <taxon>Balneolia</taxon>
        <taxon>Balneolales</taxon>
        <taxon>Balneolaceae</taxon>
        <taxon>Gracilimonas</taxon>
    </lineage>
</organism>
<proteinExistence type="predicted"/>